<keyword evidence="3" id="KW-1185">Reference proteome</keyword>
<feature type="transmembrane region" description="Helical" evidence="1">
    <location>
        <begin position="112"/>
        <end position="129"/>
    </location>
</feature>
<feature type="transmembrane region" description="Helical" evidence="1">
    <location>
        <begin position="229"/>
        <end position="252"/>
    </location>
</feature>
<reference evidence="2 3" key="1">
    <citation type="submission" date="2022-02" db="EMBL/GenBank/DDBJ databases">
        <title>Halomonas fukangensis sp. nov., a halophilic bacterium isolated from a bulk soil of Kalidium foliatum at Fukang.</title>
        <authorList>
            <person name="Huang Y."/>
        </authorList>
    </citation>
    <scope>NUCLEOTIDE SEQUENCE [LARGE SCALE GENOMIC DNA]</scope>
    <source>
        <strain evidence="2 3">EGI 63088</strain>
    </source>
</reference>
<proteinExistence type="predicted"/>
<feature type="transmembrane region" description="Helical" evidence="1">
    <location>
        <begin position="173"/>
        <end position="192"/>
    </location>
</feature>
<evidence type="ECO:0000256" key="1">
    <source>
        <dbReference type="SAM" id="Phobius"/>
    </source>
</evidence>
<gene>
    <name evidence="2" type="ORF">MKP05_16575</name>
</gene>
<dbReference type="Proteomes" id="UP001202117">
    <property type="component" value="Unassembled WGS sequence"/>
</dbReference>
<feature type="transmembrane region" description="Helical" evidence="1">
    <location>
        <begin position="88"/>
        <end position="106"/>
    </location>
</feature>
<sequence length="268" mass="27133">MLSILLVKWLSTAIVVIGVSVAVVRLGPKLGGVLAGTPIVLGPGYFFMLREQPSAFVADAALGSLHAMLATLAFCLSYVLLAGRWGALASVALAAALWVPVAAAVAVLPGGVALALAAIGLGMILALRLMNSLGLARSAVSAPLHWGDLLIRGALAGAIVCLATAILDDFAPAVSGVALSFPIGMLTIALTLHQRYGAEVARATLADTQLGMLSLIAFSAVLASSVESLASVFVFGLSLAASLLVSILLWFLHSIRPVSPSSAEASSA</sequence>
<accession>A0ABS9RXX9</accession>
<feature type="transmembrane region" description="Helical" evidence="1">
    <location>
        <begin position="149"/>
        <end position="167"/>
    </location>
</feature>
<feature type="transmembrane region" description="Helical" evidence="1">
    <location>
        <begin position="31"/>
        <end position="48"/>
    </location>
</feature>
<organism evidence="2 3">
    <name type="scientific">Halomonas flagellata</name>
    <dbReference type="NCBI Taxonomy" id="2920385"/>
    <lineage>
        <taxon>Bacteria</taxon>
        <taxon>Pseudomonadati</taxon>
        <taxon>Pseudomonadota</taxon>
        <taxon>Gammaproteobacteria</taxon>
        <taxon>Oceanospirillales</taxon>
        <taxon>Halomonadaceae</taxon>
        <taxon>Halomonas</taxon>
    </lineage>
</organism>
<keyword evidence="1" id="KW-1133">Transmembrane helix</keyword>
<dbReference type="RefSeq" id="WP_240569327.1">
    <property type="nucleotide sequence ID" value="NZ_JAKVPY010000022.1"/>
</dbReference>
<feature type="transmembrane region" description="Helical" evidence="1">
    <location>
        <begin position="204"/>
        <end position="223"/>
    </location>
</feature>
<protein>
    <submittedName>
        <fullName evidence="2">Uncharacterized protein</fullName>
    </submittedName>
</protein>
<comment type="caution">
    <text evidence="2">The sequence shown here is derived from an EMBL/GenBank/DDBJ whole genome shotgun (WGS) entry which is preliminary data.</text>
</comment>
<keyword evidence="1" id="KW-0472">Membrane</keyword>
<name>A0ABS9RXX9_9GAMM</name>
<evidence type="ECO:0000313" key="2">
    <source>
        <dbReference type="EMBL" id="MCH4564718.1"/>
    </source>
</evidence>
<evidence type="ECO:0000313" key="3">
    <source>
        <dbReference type="Proteomes" id="UP001202117"/>
    </source>
</evidence>
<feature type="transmembrane region" description="Helical" evidence="1">
    <location>
        <begin position="6"/>
        <end position="24"/>
    </location>
</feature>
<dbReference type="EMBL" id="JAKVPY010000022">
    <property type="protein sequence ID" value="MCH4564718.1"/>
    <property type="molecule type" value="Genomic_DNA"/>
</dbReference>
<feature type="transmembrane region" description="Helical" evidence="1">
    <location>
        <begin position="60"/>
        <end position="81"/>
    </location>
</feature>
<keyword evidence="1" id="KW-0812">Transmembrane</keyword>